<accession>A0A2C9KQ38</accession>
<dbReference type="Gene3D" id="2.60.40.1180">
    <property type="entry name" value="Golgi alpha-mannosidase II"/>
    <property type="match status" value="1"/>
</dbReference>
<keyword evidence="2" id="KW-0378">Hydrolase</keyword>
<dbReference type="InterPro" id="IPR013780">
    <property type="entry name" value="Glyco_hydro_b"/>
</dbReference>
<evidence type="ECO:0000313" key="6">
    <source>
        <dbReference type="EnsemblMetazoa" id="BGLB022235-PA"/>
    </source>
</evidence>
<dbReference type="Gene3D" id="3.20.20.80">
    <property type="entry name" value="Glycosidases"/>
    <property type="match status" value="1"/>
</dbReference>
<sequence>MTRSLQQYLYLLVLLGNSVGTCGLLFNVTDNGQGFVVSINNIQLLEHTKLSPLLFVGLGSTLFPEDSGNFFIEDYTSARIPLADYNITCDQSSCVLRLSEGETWVSLLLKSERSQPLVLSIQDSSHDFDRTWLRVKAATNEEIYGGGEQFSYFNLRHREKNKENVFPIWVREQGVGRNKSTMTTFMADVQSRAGGDYHTTYFPQPSFISSRHFYVHYDGFNYAELDFSHEDFHELYVLGEISRFYFNTGNNLQELVSDLSSFLGKLPELPDWIMGGAILGVQGGTQVMLDRYNYAKSFGIPVASLWIQDWSGKVEMPFGKRVNWDWTWDPSWYPGLDSAVRNLTLDGVKVMVYINPYLREGGHLYTEAASKGYLVKNSTGGVYLQRSVTLVFASLDLTNPSAFSWYKNVIKTNMIDFGFGGWMADFGEYLPVDAKLFDGRTGLEAHNEWPVLWARLNREAVEESGKLGDVVFFMRAGFSGVSNFTTLMWNGDQNVDFSLADGVRSTMYASLSMAMSGVGLSHFDIGGYTTVSQLGLVRSAELLLRSAEMAVFTPIFRTHEGNQPEANVQWYSNTTIAAFARLARQFALLKDYRKSVVAQVSRNGIPAMRPVSLEYEGTPATATQYLFGLDLLVTPVYTENVKDILVSLPLTKGYTWIHIWSGTAYQGGQTVNVAAPLGEPAVFYRSDSAYSSSFEKLRAESSEVNSIIG</sequence>
<dbReference type="Pfam" id="PF21365">
    <property type="entry name" value="Glyco_hydro_31_3rd"/>
    <property type="match status" value="1"/>
</dbReference>
<dbReference type="KEGG" id="bgt:106071971"/>
<dbReference type="SUPFAM" id="SSF74650">
    <property type="entry name" value="Galactose mutarotase-like"/>
    <property type="match status" value="1"/>
</dbReference>
<dbReference type="Proteomes" id="UP000076420">
    <property type="component" value="Unassembled WGS sequence"/>
</dbReference>
<evidence type="ECO:0000259" key="4">
    <source>
        <dbReference type="Pfam" id="PF01055"/>
    </source>
</evidence>
<keyword evidence="2" id="KW-0326">Glycosidase</keyword>
<dbReference type="NCBIfam" id="NF007746">
    <property type="entry name" value="PRK10426.1"/>
    <property type="match status" value="1"/>
</dbReference>
<gene>
    <name evidence="6" type="primary">106071971</name>
</gene>
<dbReference type="Gene3D" id="2.60.40.1760">
    <property type="entry name" value="glycosyl hydrolase (family 31)"/>
    <property type="match status" value="1"/>
</dbReference>
<feature type="domain" description="Glycoside hydrolase family 31 TIM barrel" evidence="4">
    <location>
        <begin position="288"/>
        <end position="578"/>
    </location>
</feature>
<dbReference type="InterPro" id="IPR000322">
    <property type="entry name" value="Glyco_hydro_31_TIM"/>
</dbReference>
<dbReference type="AlphaFoldDB" id="A0A2C9KQ38"/>
<dbReference type="STRING" id="6526.A0A2C9KQ38"/>
<dbReference type="GO" id="GO:0090599">
    <property type="term" value="F:alpha-glucosidase activity"/>
    <property type="evidence" value="ECO:0007669"/>
    <property type="project" value="UniProtKB-ARBA"/>
</dbReference>
<feature type="domain" description="Glycosyl hydrolase family 31 C-terminal" evidence="5">
    <location>
        <begin position="604"/>
        <end position="688"/>
    </location>
</feature>
<dbReference type="SUPFAM" id="SSF51011">
    <property type="entry name" value="Glycosyl hydrolase domain"/>
    <property type="match status" value="1"/>
</dbReference>
<dbReference type="InterPro" id="IPR044112">
    <property type="entry name" value="YihQ_TIM-like"/>
</dbReference>
<dbReference type="VEuPathDB" id="VectorBase:BGLAX_031612"/>
<evidence type="ECO:0000259" key="5">
    <source>
        <dbReference type="Pfam" id="PF21365"/>
    </source>
</evidence>
<evidence type="ECO:0008006" key="8">
    <source>
        <dbReference type="Google" id="ProtNLM"/>
    </source>
</evidence>
<evidence type="ECO:0000256" key="2">
    <source>
        <dbReference type="RuleBase" id="RU361185"/>
    </source>
</evidence>
<organism evidence="6 7">
    <name type="scientific">Biomphalaria glabrata</name>
    <name type="common">Bloodfluke planorb</name>
    <name type="synonym">Freshwater snail</name>
    <dbReference type="NCBI Taxonomy" id="6526"/>
    <lineage>
        <taxon>Eukaryota</taxon>
        <taxon>Metazoa</taxon>
        <taxon>Spiralia</taxon>
        <taxon>Lophotrochozoa</taxon>
        <taxon>Mollusca</taxon>
        <taxon>Gastropoda</taxon>
        <taxon>Heterobranchia</taxon>
        <taxon>Euthyneura</taxon>
        <taxon>Panpulmonata</taxon>
        <taxon>Hygrophila</taxon>
        <taxon>Lymnaeoidea</taxon>
        <taxon>Planorbidae</taxon>
        <taxon>Biomphalaria</taxon>
    </lineage>
</organism>
<name>A0A2C9KQ38_BIOGL</name>
<dbReference type="SUPFAM" id="SSF51445">
    <property type="entry name" value="(Trans)glycosidases"/>
    <property type="match status" value="1"/>
</dbReference>
<keyword evidence="3" id="KW-1133">Transmembrane helix</keyword>
<dbReference type="VEuPathDB" id="VectorBase:BGLB022235"/>
<evidence type="ECO:0000313" key="7">
    <source>
        <dbReference type="Proteomes" id="UP000076420"/>
    </source>
</evidence>
<protein>
    <recommendedName>
        <fullName evidence="8">Alpha-glucosidase</fullName>
    </recommendedName>
</protein>
<dbReference type="Pfam" id="PF01055">
    <property type="entry name" value="Glyco_hydro_31_2nd"/>
    <property type="match status" value="1"/>
</dbReference>
<dbReference type="InterPro" id="IPR052990">
    <property type="entry name" value="Sulfoquinovosidase_GH31"/>
</dbReference>
<reference evidence="6" key="1">
    <citation type="submission" date="2020-05" db="UniProtKB">
        <authorList>
            <consortium name="EnsemblMetazoa"/>
        </authorList>
    </citation>
    <scope>IDENTIFICATION</scope>
    <source>
        <strain evidence="6">BB02</strain>
    </source>
</reference>
<dbReference type="PANTHER" id="PTHR46959">
    <property type="entry name" value="SULFOQUINOVOSIDASE"/>
    <property type="match status" value="1"/>
</dbReference>
<dbReference type="InterPro" id="IPR011013">
    <property type="entry name" value="Gal_mutarotase_sf_dom"/>
</dbReference>
<dbReference type="GO" id="GO:0005975">
    <property type="term" value="P:carbohydrate metabolic process"/>
    <property type="evidence" value="ECO:0007669"/>
    <property type="project" value="InterPro"/>
</dbReference>
<dbReference type="CDD" id="cd06594">
    <property type="entry name" value="GH31_glucosidase_YihQ"/>
    <property type="match status" value="1"/>
</dbReference>
<evidence type="ECO:0000256" key="1">
    <source>
        <dbReference type="ARBA" id="ARBA00007806"/>
    </source>
</evidence>
<evidence type="ECO:0000256" key="3">
    <source>
        <dbReference type="SAM" id="Phobius"/>
    </source>
</evidence>
<dbReference type="CDD" id="cd14752">
    <property type="entry name" value="GH31_N"/>
    <property type="match status" value="1"/>
</dbReference>
<keyword evidence="3" id="KW-0472">Membrane</keyword>
<dbReference type="InterPro" id="IPR017853">
    <property type="entry name" value="GH"/>
</dbReference>
<dbReference type="GO" id="GO:0030246">
    <property type="term" value="F:carbohydrate binding"/>
    <property type="evidence" value="ECO:0007669"/>
    <property type="project" value="InterPro"/>
</dbReference>
<dbReference type="PANTHER" id="PTHR46959:SF2">
    <property type="entry name" value="SULFOQUINOVOSIDASE"/>
    <property type="match status" value="1"/>
</dbReference>
<comment type="similarity">
    <text evidence="1 2">Belongs to the glycosyl hydrolase 31 family.</text>
</comment>
<dbReference type="OrthoDB" id="1334205at2759"/>
<keyword evidence="3" id="KW-0812">Transmembrane</keyword>
<proteinExistence type="inferred from homology"/>
<feature type="transmembrane region" description="Helical" evidence="3">
    <location>
        <begin position="7"/>
        <end position="26"/>
    </location>
</feature>
<dbReference type="InterPro" id="IPR048395">
    <property type="entry name" value="Glyco_hydro_31_C"/>
</dbReference>
<dbReference type="EnsemblMetazoa" id="BGLB022235-RA">
    <property type="protein sequence ID" value="BGLB022235-PA"/>
    <property type="gene ID" value="BGLB022235"/>
</dbReference>